<organism evidence="6 7">
    <name type="scientific">Mycolicibacterium goodii</name>
    <name type="common">Mycobacterium goodii</name>
    <dbReference type="NCBI Taxonomy" id="134601"/>
    <lineage>
        <taxon>Bacteria</taxon>
        <taxon>Bacillati</taxon>
        <taxon>Actinomycetota</taxon>
        <taxon>Actinomycetes</taxon>
        <taxon>Mycobacteriales</taxon>
        <taxon>Mycobacteriaceae</taxon>
        <taxon>Mycolicibacterium</taxon>
    </lineage>
</organism>
<dbReference type="InterPro" id="IPR050204">
    <property type="entry name" value="AraC_XylS_family_regulators"/>
</dbReference>
<evidence type="ECO:0000313" key="6">
    <source>
        <dbReference type="EMBL" id="AKS33791.1"/>
    </source>
</evidence>
<dbReference type="InterPro" id="IPR018062">
    <property type="entry name" value="HTH_AraC-typ_CS"/>
</dbReference>
<keyword evidence="3" id="KW-0010">Activator</keyword>
<dbReference type="PANTHER" id="PTHR46796">
    <property type="entry name" value="HTH-TYPE TRANSCRIPTIONAL ACTIVATOR RHAS-RELATED"/>
    <property type="match status" value="1"/>
</dbReference>
<dbReference type="PANTHER" id="PTHR46796:SF7">
    <property type="entry name" value="ARAC FAMILY TRANSCRIPTIONAL REGULATOR"/>
    <property type="match status" value="1"/>
</dbReference>
<evidence type="ECO:0000256" key="3">
    <source>
        <dbReference type="ARBA" id="ARBA00023159"/>
    </source>
</evidence>
<dbReference type="STRING" id="134601.AFA91_19995"/>
<dbReference type="KEGG" id="mgo:AFA91_19995"/>
<evidence type="ECO:0000256" key="4">
    <source>
        <dbReference type="ARBA" id="ARBA00023163"/>
    </source>
</evidence>
<dbReference type="Gene3D" id="1.10.10.60">
    <property type="entry name" value="Homeodomain-like"/>
    <property type="match status" value="2"/>
</dbReference>
<keyword evidence="2" id="KW-0238">DNA-binding</keyword>
<dbReference type="SUPFAM" id="SSF46689">
    <property type="entry name" value="Homeodomain-like"/>
    <property type="match status" value="2"/>
</dbReference>
<evidence type="ECO:0000259" key="5">
    <source>
        <dbReference type="PROSITE" id="PS01124"/>
    </source>
</evidence>
<dbReference type="CDD" id="cd06986">
    <property type="entry name" value="cupin_MmsR-like_N"/>
    <property type="match status" value="1"/>
</dbReference>
<dbReference type="PROSITE" id="PS00041">
    <property type="entry name" value="HTH_ARAC_FAMILY_1"/>
    <property type="match status" value="1"/>
</dbReference>
<evidence type="ECO:0000256" key="2">
    <source>
        <dbReference type="ARBA" id="ARBA00023125"/>
    </source>
</evidence>
<dbReference type="Proteomes" id="UP000062255">
    <property type="component" value="Chromosome"/>
</dbReference>
<feature type="domain" description="HTH araC/xylS-type" evidence="5">
    <location>
        <begin position="194"/>
        <end position="292"/>
    </location>
</feature>
<dbReference type="GO" id="GO:0043565">
    <property type="term" value="F:sequence-specific DNA binding"/>
    <property type="evidence" value="ECO:0007669"/>
    <property type="project" value="InterPro"/>
</dbReference>
<dbReference type="SUPFAM" id="SSF51215">
    <property type="entry name" value="Regulatory protein AraC"/>
    <property type="match status" value="1"/>
</dbReference>
<dbReference type="PROSITE" id="PS01124">
    <property type="entry name" value="HTH_ARAC_FAMILY_2"/>
    <property type="match status" value="1"/>
</dbReference>
<protein>
    <submittedName>
        <fullName evidence="6">AraC family transcriptional regulator</fullName>
    </submittedName>
</protein>
<dbReference type="Pfam" id="PF02311">
    <property type="entry name" value="AraC_binding"/>
    <property type="match status" value="1"/>
</dbReference>
<evidence type="ECO:0000256" key="1">
    <source>
        <dbReference type="ARBA" id="ARBA00023015"/>
    </source>
</evidence>
<dbReference type="GO" id="GO:0003700">
    <property type="term" value="F:DNA-binding transcription factor activity"/>
    <property type="evidence" value="ECO:0007669"/>
    <property type="project" value="InterPro"/>
</dbReference>
<evidence type="ECO:0000313" key="7">
    <source>
        <dbReference type="Proteomes" id="UP000062255"/>
    </source>
</evidence>
<keyword evidence="4" id="KW-0804">Transcription</keyword>
<dbReference type="InterPro" id="IPR018060">
    <property type="entry name" value="HTH_AraC"/>
</dbReference>
<accession>A0A0K0X8T6</accession>
<sequence>MDESTAAWIADGFVGQRMLAVPRPVVDHALRAPVTRRLLVTDAGFFPRAARHGRSRSRGATEHVIMVCTAGAGWCRTDEGAFHVGVGDAVLLLKGRAHMYGAAESDPWTLWWMHVTGTDSAELVAAARLSPTNPVVHLADPAPATSLISQVIDMLADASTTAGLIGAAGAAWHVLTVIAATGRQRSTGEADPVDRTLEHLRATSPRRTDVAALAAIVGLSTSHLNALFRQRTGIGPLEFQQQLRMSRARELLDTTTLTIAAVARAAGFNDPLYFSRQFAKVHGQSPTAYRQRHHN</sequence>
<dbReference type="InterPro" id="IPR009057">
    <property type="entry name" value="Homeodomain-like_sf"/>
</dbReference>
<dbReference type="InterPro" id="IPR003313">
    <property type="entry name" value="AraC-bd"/>
</dbReference>
<dbReference type="OrthoDB" id="3186094at2"/>
<dbReference type="Gene3D" id="2.60.120.280">
    <property type="entry name" value="Regulatory protein AraC"/>
    <property type="match status" value="1"/>
</dbReference>
<proteinExistence type="predicted"/>
<dbReference type="Pfam" id="PF12833">
    <property type="entry name" value="HTH_18"/>
    <property type="match status" value="1"/>
</dbReference>
<dbReference type="EMBL" id="CP012150">
    <property type="protein sequence ID" value="AKS33791.1"/>
    <property type="molecule type" value="Genomic_DNA"/>
</dbReference>
<gene>
    <name evidence="6" type="ORF">AFA91_19995</name>
</gene>
<keyword evidence="1" id="KW-0805">Transcription regulation</keyword>
<dbReference type="AlphaFoldDB" id="A0A0K0X8T6"/>
<dbReference type="PATRIC" id="fig|134601.6.peg.4139"/>
<reference evidence="6 7" key="1">
    <citation type="submission" date="2015-07" db="EMBL/GenBank/DDBJ databases">
        <title>Complete genome sequence of Mycobacterium goodii X7B, a facultative thermophilic biodesulfurizing bacterium.</title>
        <authorList>
            <person name="Yu B."/>
            <person name="Li F."/>
            <person name="Xu P."/>
        </authorList>
    </citation>
    <scope>NUCLEOTIDE SEQUENCE [LARGE SCALE GENOMIC DNA]</scope>
    <source>
        <strain evidence="6 7">X7B</strain>
    </source>
</reference>
<dbReference type="InterPro" id="IPR037923">
    <property type="entry name" value="HTH-like"/>
</dbReference>
<name>A0A0K0X8T6_MYCGD</name>
<dbReference type="SMART" id="SM00342">
    <property type="entry name" value="HTH_ARAC"/>
    <property type="match status" value="1"/>
</dbReference>